<name>A0AAN9SCK6_PSOTE</name>
<evidence type="ECO:0000313" key="2">
    <source>
        <dbReference type="EMBL" id="KAK7393452.1"/>
    </source>
</evidence>
<proteinExistence type="predicted"/>
<evidence type="ECO:0000313" key="3">
    <source>
        <dbReference type="Proteomes" id="UP001386955"/>
    </source>
</evidence>
<reference evidence="2 3" key="1">
    <citation type="submission" date="2024-01" db="EMBL/GenBank/DDBJ databases">
        <title>The genomes of 5 underutilized Papilionoideae crops provide insights into root nodulation and disease resistanc.</title>
        <authorList>
            <person name="Jiang F."/>
        </authorList>
    </citation>
    <scope>NUCLEOTIDE SEQUENCE [LARGE SCALE GENOMIC DNA]</scope>
    <source>
        <strain evidence="2">DUOXIRENSHENG_FW03</strain>
        <tissue evidence="2">Leaves</tissue>
    </source>
</reference>
<feature type="compositionally biased region" description="Basic and acidic residues" evidence="1">
    <location>
        <begin position="85"/>
        <end position="122"/>
    </location>
</feature>
<comment type="caution">
    <text evidence="2">The sequence shown here is derived from an EMBL/GenBank/DDBJ whole genome shotgun (WGS) entry which is preliminary data.</text>
</comment>
<keyword evidence="3" id="KW-1185">Reference proteome</keyword>
<organism evidence="2 3">
    <name type="scientific">Psophocarpus tetragonolobus</name>
    <name type="common">Winged bean</name>
    <name type="synonym">Dolichos tetragonolobus</name>
    <dbReference type="NCBI Taxonomy" id="3891"/>
    <lineage>
        <taxon>Eukaryota</taxon>
        <taxon>Viridiplantae</taxon>
        <taxon>Streptophyta</taxon>
        <taxon>Embryophyta</taxon>
        <taxon>Tracheophyta</taxon>
        <taxon>Spermatophyta</taxon>
        <taxon>Magnoliopsida</taxon>
        <taxon>eudicotyledons</taxon>
        <taxon>Gunneridae</taxon>
        <taxon>Pentapetalae</taxon>
        <taxon>rosids</taxon>
        <taxon>fabids</taxon>
        <taxon>Fabales</taxon>
        <taxon>Fabaceae</taxon>
        <taxon>Papilionoideae</taxon>
        <taxon>50 kb inversion clade</taxon>
        <taxon>NPAAA clade</taxon>
        <taxon>indigoferoid/millettioid clade</taxon>
        <taxon>Phaseoleae</taxon>
        <taxon>Psophocarpus</taxon>
    </lineage>
</organism>
<dbReference type="AlphaFoldDB" id="A0AAN9SCK6"/>
<dbReference type="Proteomes" id="UP001386955">
    <property type="component" value="Unassembled WGS sequence"/>
</dbReference>
<dbReference type="EMBL" id="JAYMYS010000005">
    <property type="protein sequence ID" value="KAK7393452.1"/>
    <property type="molecule type" value="Genomic_DNA"/>
</dbReference>
<sequence>MGRPPSTIEIPRECHRHNGRGTTDSDGSDDYSRPRSPSYDSYDRHADSRRRLSESPGLRNPRHSDRTHNDNALPRKFGRRNGAYVDRERGDWQRSDSESDEELKKRSDSESDKELKKFELRGIPKAQEAEDEEVPQALHLECYSQSSVAR</sequence>
<feature type="region of interest" description="Disordered" evidence="1">
    <location>
        <begin position="1"/>
        <end position="135"/>
    </location>
</feature>
<accession>A0AAN9SCK6</accession>
<evidence type="ECO:0000256" key="1">
    <source>
        <dbReference type="SAM" id="MobiDB-lite"/>
    </source>
</evidence>
<gene>
    <name evidence="2" type="ORF">VNO78_22008</name>
</gene>
<feature type="compositionally biased region" description="Basic and acidic residues" evidence="1">
    <location>
        <begin position="41"/>
        <end position="53"/>
    </location>
</feature>
<protein>
    <submittedName>
        <fullName evidence="2">Uncharacterized protein</fullName>
    </submittedName>
</protein>